<evidence type="ECO:0000313" key="5">
    <source>
        <dbReference type="Proteomes" id="UP000821837"/>
    </source>
</evidence>
<feature type="region of interest" description="Disordered" evidence="2">
    <location>
        <begin position="186"/>
        <end position="264"/>
    </location>
</feature>
<keyword evidence="1" id="KW-0862">Zinc</keyword>
<reference evidence="4" key="2">
    <citation type="submission" date="2021-09" db="EMBL/GenBank/DDBJ databases">
        <authorList>
            <person name="Jia N."/>
            <person name="Wang J."/>
            <person name="Shi W."/>
            <person name="Du L."/>
            <person name="Sun Y."/>
            <person name="Zhan W."/>
            <person name="Jiang J."/>
            <person name="Wang Q."/>
            <person name="Zhang B."/>
            <person name="Ji P."/>
            <person name="Sakyi L.B."/>
            <person name="Cui X."/>
            <person name="Yuan T."/>
            <person name="Jiang B."/>
            <person name="Yang W."/>
            <person name="Lam T.T.-Y."/>
            <person name="Chang Q."/>
            <person name="Ding S."/>
            <person name="Wang X."/>
            <person name="Zhu J."/>
            <person name="Ruan X."/>
            <person name="Zhao L."/>
            <person name="Wei J."/>
            <person name="Que T."/>
            <person name="Du C."/>
            <person name="Cheng J."/>
            <person name="Dai P."/>
            <person name="Han X."/>
            <person name="Huang E."/>
            <person name="Gao Y."/>
            <person name="Liu J."/>
            <person name="Shao H."/>
            <person name="Ye R."/>
            <person name="Li L."/>
            <person name="Wei W."/>
            <person name="Wang X."/>
            <person name="Wang C."/>
            <person name="Huo Q."/>
            <person name="Li W."/>
            <person name="Guo W."/>
            <person name="Chen H."/>
            <person name="Chen S."/>
            <person name="Zhou L."/>
            <person name="Zhou L."/>
            <person name="Ni X."/>
            <person name="Tian J."/>
            <person name="Zhou Y."/>
            <person name="Sheng Y."/>
            <person name="Liu T."/>
            <person name="Pan Y."/>
            <person name="Xia L."/>
            <person name="Li J."/>
            <person name="Zhao F."/>
            <person name="Cao W."/>
        </authorList>
    </citation>
    <scope>NUCLEOTIDE SEQUENCE</scope>
    <source>
        <strain evidence="4">Rsan-2018</strain>
        <tissue evidence="4">Larvae</tissue>
    </source>
</reference>
<dbReference type="SUPFAM" id="SSF57756">
    <property type="entry name" value="Retrovirus zinc finger-like domains"/>
    <property type="match status" value="1"/>
</dbReference>
<feature type="compositionally biased region" description="Basic and acidic residues" evidence="2">
    <location>
        <begin position="155"/>
        <end position="167"/>
    </location>
</feature>
<dbReference type="InterPro" id="IPR027417">
    <property type="entry name" value="P-loop_NTPase"/>
</dbReference>
<feature type="region of interest" description="Disordered" evidence="2">
    <location>
        <begin position="149"/>
        <end position="168"/>
    </location>
</feature>
<dbReference type="VEuPathDB" id="VectorBase:RSAN_052721"/>
<organism evidence="4 5">
    <name type="scientific">Rhipicephalus sanguineus</name>
    <name type="common">Brown dog tick</name>
    <name type="synonym">Ixodes sanguineus</name>
    <dbReference type="NCBI Taxonomy" id="34632"/>
    <lineage>
        <taxon>Eukaryota</taxon>
        <taxon>Metazoa</taxon>
        <taxon>Ecdysozoa</taxon>
        <taxon>Arthropoda</taxon>
        <taxon>Chelicerata</taxon>
        <taxon>Arachnida</taxon>
        <taxon>Acari</taxon>
        <taxon>Parasitiformes</taxon>
        <taxon>Ixodida</taxon>
        <taxon>Ixodoidea</taxon>
        <taxon>Ixodidae</taxon>
        <taxon>Rhipicephalinae</taxon>
        <taxon>Rhipicephalus</taxon>
        <taxon>Rhipicephalus</taxon>
    </lineage>
</organism>
<feature type="region of interest" description="Disordered" evidence="2">
    <location>
        <begin position="440"/>
        <end position="501"/>
    </location>
</feature>
<gene>
    <name evidence="4" type="ORF">HPB52_017367</name>
</gene>
<proteinExistence type="predicted"/>
<dbReference type="InterPro" id="IPR029034">
    <property type="entry name" value="Cystine-knot_cytokine"/>
</dbReference>
<keyword evidence="1" id="KW-0479">Metal-binding</keyword>
<dbReference type="InterPro" id="IPR001878">
    <property type="entry name" value="Znf_CCHC"/>
</dbReference>
<evidence type="ECO:0000256" key="1">
    <source>
        <dbReference type="PROSITE-ProRule" id="PRU00047"/>
    </source>
</evidence>
<dbReference type="PROSITE" id="PS50158">
    <property type="entry name" value="ZF_CCHC"/>
    <property type="match status" value="1"/>
</dbReference>
<dbReference type="GO" id="GO:0008270">
    <property type="term" value="F:zinc ion binding"/>
    <property type="evidence" value="ECO:0007669"/>
    <property type="project" value="UniProtKB-KW"/>
</dbReference>
<dbReference type="AlphaFoldDB" id="A0A9D4PFY2"/>
<name>A0A9D4PFY2_RHISA</name>
<dbReference type="VEuPathDB" id="VectorBase:RSAN_027752"/>
<dbReference type="Gene3D" id="3.40.50.300">
    <property type="entry name" value="P-loop containing nucleotide triphosphate hydrolases"/>
    <property type="match status" value="1"/>
</dbReference>
<comment type="caution">
    <text evidence="4">The sequence shown here is derived from an EMBL/GenBank/DDBJ whole genome shotgun (WGS) entry which is preliminary data.</text>
</comment>
<feature type="compositionally biased region" description="Basic and acidic residues" evidence="2">
    <location>
        <begin position="248"/>
        <end position="264"/>
    </location>
</feature>
<reference evidence="4" key="1">
    <citation type="journal article" date="2020" name="Cell">
        <title>Large-Scale Comparative Analyses of Tick Genomes Elucidate Their Genetic Diversity and Vector Capacities.</title>
        <authorList>
            <consortium name="Tick Genome and Microbiome Consortium (TIGMIC)"/>
            <person name="Jia N."/>
            <person name="Wang J."/>
            <person name="Shi W."/>
            <person name="Du L."/>
            <person name="Sun Y."/>
            <person name="Zhan W."/>
            <person name="Jiang J.F."/>
            <person name="Wang Q."/>
            <person name="Zhang B."/>
            <person name="Ji P."/>
            <person name="Bell-Sakyi L."/>
            <person name="Cui X.M."/>
            <person name="Yuan T.T."/>
            <person name="Jiang B.G."/>
            <person name="Yang W.F."/>
            <person name="Lam T.T."/>
            <person name="Chang Q.C."/>
            <person name="Ding S.J."/>
            <person name="Wang X.J."/>
            <person name="Zhu J.G."/>
            <person name="Ruan X.D."/>
            <person name="Zhao L."/>
            <person name="Wei J.T."/>
            <person name="Ye R.Z."/>
            <person name="Que T.C."/>
            <person name="Du C.H."/>
            <person name="Zhou Y.H."/>
            <person name="Cheng J.X."/>
            <person name="Dai P.F."/>
            <person name="Guo W.B."/>
            <person name="Han X.H."/>
            <person name="Huang E.J."/>
            <person name="Li L.F."/>
            <person name="Wei W."/>
            <person name="Gao Y.C."/>
            <person name="Liu J.Z."/>
            <person name="Shao H.Z."/>
            <person name="Wang X."/>
            <person name="Wang C.C."/>
            <person name="Yang T.C."/>
            <person name="Huo Q.B."/>
            <person name="Li W."/>
            <person name="Chen H.Y."/>
            <person name="Chen S.E."/>
            <person name="Zhou L.G."/>
            <person name="Ni X.B."/>
            <person name="Tian J.H."/>
            <person name="Sheng Y."/>
            <person name="Liu T."/>
            <person name="Pan Y.S."/>
            <person name="Xia L.Y."/>
            <person name="Li J."/>
            <person name="Zhao F."/>
            <person name="Cao W.C."/>
        </authorList>
    </citation>
    <scope>NUCLEOTIDE SEQUENCE</scope>
    <source>
        <strain evidence="4">Rsan-2018</strain>
    </source>
</reference>
<keyword evidence="1" id="KW-0863">Zinc-finger</keyword>
<evidence type="ECO:0000256" key="2">
    <source>
        <dbReference type="SAM" id="MobiDB-lite"/>
    </source>
</evidence>
<evidence type="ECO:0000313" key="4">
    <source>
        <dbReference type="EMBL" id="KAH7939778.1"/>
    </source>
</evidence>
<dbReference type="SUPFAM" id="SSF57501">
    <property type="entry name" value="Cystine-knot cytokines"/>
    <property type="match status" value="1"/>
</dbReference>
<dbReference type="PROSITE" id="PS50270">
    <property type="entry name" value="NGF_2"/>
    <property type="match status" value="1"/>
</dbReference>
<protein>
    <recommendedName>
        <fullName evidence="3">CCHC-type domain-containing protein</fullName>
    </recommendedName>
</protein>
<keyword evidence="5" id="KW-1185">Reference proteome</keyword>
<dbReference type="EMBL" id="JABSTV010001254">
    <property type="protein sequence ID" value="KAH7939778.1"/>
    <property type="molecule type" value="Genomic_DNA"/>
</dbReference>
<feature type="domain" description="CCHC-type" evidence="3">
    <location>
        <begin position="125"/>
        <end position="140"/>
    </location>
</feature>
<dbReference type="InterPro" id="IPR036875">
    <property type="entry name" value="Znf_CCHC_sf"/>
</dbReference>
<dbReference type="Gene3D" id="2.10.90.10">
    <property type="entry name" value="Cystine-knot cytokines"/>
    <property type="match status" value="1"/>
</dbReference>
<dbReference type="Proteomes" id="UP000821837">
    <property type="component" value="Chromosome 8"/>
</dbReference>
<dbReference type="Gene3D" id="4.10.60.10">
    <property type="entry name" value="Zinc finger, CCHC-type"/>
    <property type="match status" value="1"/>
</dbReference>
<feature type="compositionally biased region" description="Basic and acidic residues" evidence="2">
    <location>
        <begin position="186"/>
        <end position="215"/>
    </location>
</feature>
<dbReference type="SMART" id="SM00343">
    <property type="entry name" value="ZnF_C2HC"/>
    <property type="match status" value="1"/>
</dbReference>
<dbReference type="GO" id="GO:0003676">
    <property type="term" value="F:nucleic acid binding"/>
    <property type="evidence" value="ECO:0007669"/>
    <property type="project" value="InterPro"/>
</dbReference>
<evidence type="ECO:0000259" key="3">
    <source>
        <dbReference type="PROSITE" id="PS50158"/>
    </source>
</evidence>
<sequence length="605" mass="68946">MVDSIRINERQNIVVLSTPVLERASEYCAMKDFRMECRTFEVTAYMTAPEDTSKGIIREIPDYDTPEDIEKSSVNERNPGILRASRMGGTDQAIIVFQGTYVSRYVYYRSCEYRCVLYKKQYETCYACGGLGHRSDVCPQPQVKRCRRCGSAEPPVDHRDHPTGDRKCKARFKTQYLVRKRQWERKLQENASSEQRRTENEKRVDDTAALDDGREHRSRSQPARRVTDPSRGPVPDPELGAGRRPGCRNREDKPAADTPDRSRDFNAQHTAWSYKFENVKGKNLWLDAKQEGLTLITDPSLPTRRGDHEEVISFDGRLRKLHDDFKQELRVLVPWLAGAEHLDAKNTAGKKITCEQLMNYFAVLRTNHPPPFNFSSGIVRLIIKSYTDELIRDLGDSPALRLSESQAEFLRQRLGRLYEHVRRHPALHQRYLWVGRDRPVASPDEPPLASPARFETASTVSKRGDSRQERSSPPQVPQGGERGSVRGVKRTPPETPIAPLSEEICRTSTAWERLNETVDSFGNAVEVVQDEAFPQWVFSYRCASQGTPCVGIDAMYNSECTERSGFMILYHRKSGSANDSLPSWGAVEVPHHCTCKITPKVIAER</sequence>
<accession>A0A9D4PFY2</accession>